<comment type="caution">
    <text evidence="5">The sequence shown here is derived from an EMBL/GenBank/DDBJ whole genome shotgun (WGS) entry which is preliminary data.</text>
</comment>
<evidence type="ECO:0000259" key="4">
    <source>
        <dbReference type="Pfam" id="PF03328"/>
    </source>
</evidence>
<evidence type="ECO:0000256" key="3">
    <source>
        <dbReference type="ARBA" id="ARBA00023239"/>
    </source>
</evidence>
<dbReference type="eggNOG" id="COG3836">
    <property type="taxonomic scope" value="Bacteria"/>
</dbReference>
<dbReference type="InterPro" id="IPR015813">
    <property type="entry name" value="Pyrv/PenolPyrv_kinase-like_dom"/>
</dbReference>
<dbReference type="SUPFAM" id="SSF51621">
    <property type="entry name" value="Phosphoenolpyruvate/pyruvate domain"/>
    <property type="match status" value="1"/>
</dbReference>
<dbReference type="InterPro" id="IPR005000">
    <property type="entry name" value="Aldolase/citrate-lyase_domain"/>
</dbReference>
<dbReference type="Proteomes" id="UP000006786">
    <property type="component" value="Unassembled WGS sequence"/>
</dbReference>
<evidence type="ECO:0000313" key="5">
    <source>
        <dbReference type="EMBL" id="EKF18575.1"/>
    </source>
</evidence>
<sequence length="261" mass="27962">MRINRLRERLKQPEPMFGVMADIASPRLVELYGLLGFDWVMIDAEHDGLGVESCYGMVMAADAVGMASIIRVPENRPEVVLAYADTGASGIIAPHIRDLEDAERLVSSLRFPPHGRRGVAGSSRAANYGATQTPKDYFHAVETHPVICVLMEDEEAYDNAEAIIGLDGIDVICLGTGDLASSLGHPGEKQIPQVTECVTRAAEIARRHGKPLNAAAGDAESLSYVADLGVRMVMASNSGFVTGAARGFLHLARETYATAGR</sequence>
<evidence type="ECO:0000313" key="6">
    <source>
        <dbReference type="Proteomes" id="UP000006786"/>
    </source>
</evidence>
<dbReference type="OrthoDB" id="9802624at2"/>
<evidence type="ECO:0000256" key="2">
    <source>
        <dbReference type="ARBA" id="ARBA00022723"/>
    </source>
</evidence>
<feature type="domain" description="HpcH/HpaI aldolase/citrate lyase" evidence="4">
    <location>
        <begin position="23"/>
        <end position="214"/>
    </location>
</feature>
<keyword evidence="3" id="KW-0456">Lyase</keyword>
<accession>K2MCU6</accession>
<dbReference type="InterPro" id="IPR050251">
    <property type="entry name" value="HpcH-HpaI_aldolase"/>
</dbReference>
<evidence type="ECO:0000256" key="1">
    <source>
        <dbReference type="ARBA" id="ARBA00005568"/>
    </source>
</evidence>
<organism evidence="5 6">
    <name type="scientific">Nitratireductor pacificus pht-3B</name>
    <dbReference type="NCBI Taxonomy" id="391937"/>
    <lineage>
        <taxon>Bacteria</taxon>
        <taxon>Pseudomonadati</taxon>
        <taxon>Pseudomonadota</taxon>
        <taxon>Alphaproteobacteria</taxon>
        <taxon>Hyphomicrobiales</taxon>
        <taxon>Phyllobacteriaceae</taxon>
        <taxon>Nitratireductor</taxon>
    </lineage>
</organism>
<dbReference type="GO" id="GO:0046872">
    <property type="term" value="F:metal ion binding"/>
    <property type="evidence" value="ECO:0007669"/>
    <property type="project" value="UniProtKB-KW"/>
</dbReference>
<protein>
    <submittedName>
        <fullName evidence="5">2-dehydro-3-deoxyglucarate aldolase</fullName>
    </submittedName>
</protein>
<gene>
    <name evidence="5" type="ORF">NA2_11774</name>
</gene>
<dbReference type="PANTHER" id="PTHR30502">
    <property type="entry name" value="2-KETO-3-DEOXY-L-RHAMNONATE ALDOLASE"/>
    <property type="match status" value="1"/>
</dbReference>
<dbReference type="PATRIC" id="fig|391937.3.peg.2420"/>
<reference evidence="5 6" key="1">
    <citation type="journal article" date="2012" name="J. Bacteriol.">
        <title>Genome Sequence of Nitratireductor pacificus Type Strain pht-3B.</title>
        <authorList>
            <person name="Lai Q."/>
            <person name="Li G."/>
            <person name="Shao Z."/>
        </authorList>
    </citation>
    <scope>NUCLEOTIDE SEQUENCE [LARGE SCALE GENOMIC DNA]</scope>
    <source>
        <strain evidence="6">pht-3B</strain>
    </source>
</reference>
<keyword evidence="6" id="KW-1185">Reference proteome</keyword>
<dbReference type="STRING" id="391937.NA2_11774"/>
<comment type="similarity">
    <text evidence="1">Belongs to the HpcH/HpaI aldolase family.</text>
</comment>
<dbReference type="RefSeq" id="WP_008597121.1">
    <property type="nucleotide sequence ID" value="NZ_AMRM01000012.1"/>
</dbReference>
<dbReference type="InterPro" id="IPR040442">
    <property type="entry name" value="Pyrv_kinase-like_dom_sf"/>
</dbReference>
<keyword evidence="2" id="KW-0479">Metal-binding</keyword>
<dbReference type="Gene3D" id="3.20.20.60">
    <property type="entry name" value="Phosphoenolpyruvate-binding domains"/>
    <property type="match status" value="1"/>
</dbReference>
<dbReference type="EMBL" id="AMRM01000012">
    <property type="protein sequence ID" value="EKF18575.1"/>
    <property type="molecule type" value="Genomic_DNA"/>
</dbReference>
<dbReference type="AlphaFoldDB" id="K2MCU6"/>
<dbReference type="PANTHER" id="PTHR30502:SF0">
    <property type="entry name" value="PHOSPHOENOLPYRUVATE CARBOXYLASE FAMILY PROTEIN"/>
    <property type="match status" value="1"/>
</dbReference>
<dbReference type="Pfam" id="PF03328">
    <property type="entry name" value="HpcH_HpaI"/>
    <property type="match status" value="1"/>
</dbReference>
<name>K2MCU6_9HYPH</name>
<dbReference type="GO" id="GO:0005737">
    <property type="term" value="C:cytoplasm"/>
    <property type="evidence" value="ECO:0007669"/>
    <property type="project" value="TreeGrafter"/>
</dbReference>
<dbReference type="GO" id="GO:0016832">
    <property type="term" value="F:aldehyde-lyase activity"/>
    <property type="evidence" value="ECO:0007669"/>
    <property type="project" value="TreeGrafter"/>
</dbReference>
<proteinExistence type="inferred from homology"/>